<reference evidence="3" key="1">
    <citation type="submission" date="2018-04" db="EMBL/GenBank/DDBJ databases">
        <authorList>
            <person name="Cornet L."/>
        </authorList>
    </citation>
    <scope>NUCLEOTIDE SEQUENCE [LARGE SCALE GENOMIC DNA]</scope>
</reference>
<protein>
    <submittedName>
        <fullName evidence="2">Uncharacterized protein</fullName>
    </submittedName>
</protein>
<proteinExistence type="predicted"/>
<evidence type="ECO:0000313" key="3">
    <source>
        <dbReference type="Proteomes" id="UP000249354"/>
    </source>
</evidence>
<feature type="compositionally biased region" description="Polar residues" evidence="1">
    <location>
        <begin position="49"/>
        <end position="65"/>
    </location>
</feature>
<dbReference type="EMBL" id="QBMC01000020">
    <property type="protein sequence ID" value="PZO21297.1"/>
    <property type="molecule type" value="Genomic_DNA"/>
</dbReference>
<sequence>MGLNTRFTVGSVILAILLLSIFGVSRAFRSLTGNAPEERIESSRVDAFTDSNEPEASSRTANQNDAQDDAQIPDPRTRNEAGELEFTPLQTAGTFIQRQQRIEEDSTVSDTEVSVVAVADSSIADSTPTSAQGDTTTTDQSETTSTTDTTPATSPAVPALW</sequence>
<name>A0A2W4UPZ8_9CYAN</name>
<evidence type="ECO:0000256" key="1">
    <source>
        <dbReference type="SAM" id="MobiDB-lite"/>
    </source>
</evidence>
<reference evidence="2 3" key="2">
    <citation type="submission" date="2018-06" db="EMBL/GenBank/DDBJ databases">
        <title>Metagenomic assembly of (sub)arctic Cyanobacteria and their associated microbiome from non-axenic cultures.</title>
        <authorList>
            <person name="Baurain D."/>
        </authorList>
    </citation>
    <scope>NUCLEOTIDE SEQUENCE [LARGE SCALE GENOMIC DNA]</scope>
    <source>
        <strain evidence="2">ULC129bin1</strain>
    </source>
</reference>
<accession>A0A2W4UPZ8</accession>
<comment type="caution">
    <text evidence="2">The sequence shown here is derived from an EMBL/GenBank/DDBJ whole genome shotgun (WGS) entry which is preliminary data.</text>
</comment>
<gene>
    <name evidence="2" type="ORF">DCF25_04965</name>
</gene>
<feature type="region of interest" description="Disordered" evidence="1">
    <location>
        <begin position="37"/>
        <end position="92"/>
    </location>
</feature>
<evidence type="ECO:0000313" key="2">
    <source>
        <dbReference type="EMBL" id="PZO21297.1"/>
    </source>
</evidence>
<organism evidence="2 3">
    <name type="scientific">Leptolyngbya foveolarum</name>
    <dbReference type="NCBI Taxonomy" id="47253"/>
    <lineage>
        <taxon>Bacteria</taxon>
        <taxon>Bacillati</taxon>
        <taxon>Cyanobacteriota</taxon>
        <taxon>Cyanophyceae</taxon>
        <taxon>Leptolyngbyales</taxon>
        <taxon>Leptolyngbyaceae</taxon>
        <taxon>Leptolyngbya group</taxon>
        <taxon>Leptolyngbya</taxon>
    </lineage>
</organism>
<feature type="region of interest" description="Disordered" evidence="1">
    <location>
        <begin position="119"/>
        <end position="161"/>
    </location>
</feature>
<feature type="compositionally biased region" description="Low complexity" evidence="1">
    <location>
        <begin position="134"/>
        <end position="161"/>
    </location>
</feature>
<dbReference type="Proteomes" id="UP000249354">
    <property type="component" value="Unassembled WGS sequence"/>
</dbReference>
<dbReference type="AlphaFoldDB" id="A0A2W4UPZ8"/>